<evidence type="ECO:0000313" key="16">
    <source>
        <dbReference type="Proteomes" id="UP001259572"/>
    </source>
</evidence>
<evidence type="ECO:0000313" key="15">
    <source>
        <dbReference type="EMBL" id="MDT9599091.1"/>
    </source>
</evidence>
<evidence type="ECO:0000256" key="7">
    <source>
        <dbReference type="ARBA" id="ARBA00022989"/>
    </source>
</evidence>
<evidence type="ECO:0000256" key="3">
    <source>
        <dbReference type="ARBA" id="ARBA00022448"/>
    </source>
</evidence>
<evidence type="ECO:0000256" key="5">
    <source>
        <dbReference type="ARBA" id="ARBA00022692"/>
    </source>
</evidence>
<keyword evidence="11 14" id="KW-0739">Sodium transport</keyword>
<dbReference type="CDD" id="cd11475">
    <property type="entry name" value="SLC5sbd_PutP"/>
    <property type="match status" value="1"/>
</dbReference>
<dbReference type="Proteomes" id="UP001259572">
    <property type="component" value="Unassembled WGS sequence"/>
</dbReference>
<gene>
    <name evidence="15" type="ORF">RQX22_09030</name>
</gene>
<keyword evidence="14" id="KW-0997">Cell inner membrane</keyword>
<keyword evidence="4" id="KW-1003">Cell membrane</keyword>
<protein>
    <recommendedName>
        <fullName evidence="14">Sodium/proline symporter</fullName>
    </recommendedName>
    <alternativeName>
        <fullName evidence="14">Proline permease</fullName>
    </alternativeName>
</protein>
<name>A0ABU3Q6Q0_9SPHN</name>
<evidence type="ECO:0000256" key="1">
    <source>
        <dbReference type="ARBA" id="ARBA00004651"/>
    </source>
</evidence>
<feature type="transmembrane region" description="Helical" evidence="14">
    <location>
        <begin position="188"/>
        <end position="208"/>
    </location>
</feature>
<comment type="caution">
    <text evidence="14">Lacks conserved residue(s) required for the propagation of feature annotation.</text>
</comment>
<feature type="transmembrane region" description="Helical" evidence="14">
    <location>
        <begin position="385"/>
        <end position="406"/>
    </location>
</feature>
<proteinExistence type="inferred from homology"/>
<dbReference type="InterPro" id="IPR050277">
    <property type="entry name" value="Sodium:Solute_Symporter"/>
</dbReference>
<keyword evidence="5 14" id="KW-0812">Transmembrane</keyword>
<keyword evidence="8 14" id="KW-0915">Sodium</keyword>
<evidence type="ECO:0000256" key="4">
    <source>
        <dbReference type="ARBA" id="ARBA00022475"/>
    </source>
</evidence>
<feature type="transmembrane region" description="Helical" evidence="14">
    <location>
        <begin position="418"/>
        <end position="435"/>
    </location>
</feature>
<keyword evidence="9 14" id="KW-0406">Ion transport</keyword>
<dbReference type="Pfam" id="PF00474">
    <property type="entry name" value="SSF"/>
    <property type="match status" value="1"/>
</dbReference>
<feature type="transmembrane region" description="Helical" evidence="14">
    <location>
        <begin position="228"/>
        <end position="254"/>
    </location>
</feature>
<feature type="transmembrane region" description="Helical" evidence="14">
    <location>
        <begin position="441"/>
        <end position="459"/>
    </location>
</feature>
<sequence>MITILSFGGLLILYLGIGFAASMKGRETPDDYHLASRSVPPSLVGLSAIATNNSAFMFIGVIGYTYVAGLAAAWLLCGWIFGDFLGSLLIHQKLRKATERTGERSFGGVISRWNGADMPTWRRLAAIVTIVSLGTYTAAQIVASGKAFQGALGWERSSGIWMLAPILLLYGAFGGIRASMWRDVAQAAVMLASIGMMFFAGLSAAGGISETIAAWRAIPGFLDLTPPALIISGAGGLILFALGWILAGLSVIGQPHVMVRFMALGRPQQMMAARIYYYSYFIIFYLLATGVGMLARLHAPGLADAELALPVMAASLLPPALLGIVLSGIFAAAMSTADSLVMNCSTALAYDVPPDRLQHPLALKAGTMIIVAAALVLALQTDAAIFDLVIFSWSALGAAFGPLLILLAGGRSVSQTSAILITATGVAVALAWRGAGFHDMVYEGLPAIAAGLALGLALSSGKQRRFVSG</sequence>
<feature type="transmembrane region" description="Helical" evidence="14">
    <location>
        <begin position="275"/>
        <end position="295"/>
    </location>
</feature>
<feature type="transmembrane region" description="Helical" evidence="14">
    <location>
        <begin position="158"/>
        <end position="176"/>
    </location>
</feature>
<feature type="transmembrane region" description="Helical" evidence="14">
    <location>
        <begin position="361"/>
        <end position="379"/>
    </location>
</feature>
<keyword evidence="14" id="KW-0029">Amino-acid transport</keyword>
<evidence type="ECO:0000256" key="10">
    <source>
        <dbReference type="ARBA" id="ARBA00023136"/>
    </source>
</evidence>
<evidence type="ECO:0000256" key="9">
    <source>
        <dbReference type="ARBA" id="ARBA00023065"/>
    </source>
</evidence>
<accession>A0ABU3Q6Q0</accession>
<organism evidence="15 16">
    <name type="scientific">Sphingosinicella rhizophila</name>
    <dbReference type="NCBI Taxonomy" id="3050082"/>
    <lineage>
        <taxon>Bacteria</taxon>
        <taxon>Pseudomonadati</taxon>
        <taxon>Pseudomonadota</taxon>
        <taxon>Alphaproteobacteria</taxon>
        <taxon>Sphingomonadales</taxon>
        <taxon>Sphingosinicellaceae</taxon>
        <taxon>Sphingosinicella</taxon>
    </lineage>
</organism>
<keyword evidence="10 14" id="KW-0472">Membrane</keyword>
<dbReference type="InterPro" id="IPR011851">
    <property type="entry name" value="Na/Pro_symporter"/>
</dbReference>
<comment type="subcellular location">
    <subcellularLocation>
        <location evidence="14">Cell inner membrane</location>
        <topology evidence="14">Multi-pass membrane protein</topology>
    </subcellularLocation>
    <subcellularLocation>
        <location evidence="1">Cell membrane</location>
        <topology evidence="1">Multi-pass membrane protein</topology>
    </subcellularLocation>
</comment>
<keyword evidence="6 14" id="KW-0769">Symport</keyword>
<feature type="transmembrane region" description="Helical" evidence="14">
    <location>
        <begin position="124"/>
        <end position="143"/>
    </location>
</feature>
<dbReference type="EMBL" id="JAVUPU010000004">
    <property type="protein sequence ID" value="MDT9599091.1"/>
    <property type="molecule type" value="Genomic_DNA"/>
</dbReference>
<reference evidence="15 16" key="1">
    <citation type="submission" date="2023-05" db="EMBL/GenBank/DDBJ databases">
        <authorList>
            <person name="Guo Y."/>
        </authorList>
    </citation>
    <scope>NUCLEOTIDE SEQUENCE [LARGE SCALE GENOMIC DNA]</scope>
    <source>
        <strain evidence="15 16">GR2756</strain>
    </source>
</reference>
<evidence type="ECO:0000256" key="14">
    <source>
        <dbReference type="RuleBase" id="RU366012"/>
    </source>
</evidence>
<comment type="caution">
    <text evidence="15">The sequence shown here is derived from an EMBL/GenBank/DDBJ whole genome shotgun (WGS) entry which is preliminary data.</text>
</comment>
<feature type="transmembrane region" description="Helical" evidence="14">
    <location>
        <begin position="307"/>
        <end position="333"/>
    </location>
</feature>
<comment type="function">
    <text evidence="14">Catalyzes the sodium-dependent uptake of extracellular L-proline.</text>
</comment>
<evidence type="ECO:0000256" key="6">
    <source>
        <dbReference type="ARBA" id="ARBA00022847"/>
    </source>
</evidence>
<evidence type="ECO:0000256" key="12">
    <source>
        <dbReference type="ARBA" id="ARBA00033708"/>
    </source>
</evidence>
<dbReference type="PANTHER" id="PTHR48086">
    <property type="entry name" value="SODIUM/PROLINE SYMPORTER-RELATED"/>
    <property type="match status" value="1"/>
</dbReference>
<dbReference type="InterPro" id="IPR038377">
    <property type="entry name" value="Na/Glc_symporter_sf"/>
</dbReference>
<dbReference type="InterPro" id="IPR001734">
    <property type="entry name" value="Na/solute_symporter"/>
</dbReference>
<comment type="catalytic activity">
    <reaction evidence="12">
        <text>L-proline(in) + Na(+)(in) = L-proline(out) + Na(+)(out)</text>
        <dbReference type="Rhea" id="RHEA:28967"/>
        <dbReference type="ChEBI" id="CHEBI:29101"/>
        <dbReference type="ChEBI" id="CHEBI:60039"/>
    </reaction>
</comment>
<keyword evidence="3 14" id="KW-0813">Transport</keyword>
<comment type="similarity">
    <text evidence="2 13">Belongs to the sodium:solute symporter (SSF) (TC 2.A.21) family.</text>
</comment>
<dbReference type="Gene3D" id="1.20.1730.10">
    <property type="entry name" value="Sodium/glucose cotransporter"/>
    <property type="match status" value="1"/>
</dbReference>
<evidence type="ECO:0000256" key="13">
    <source>
        <dbReference type="RuleBase" id="RU362091"/>
    </source>
</evidence>
<feature type="transmembrane region" description="Helical" evidence="14">
    <location>
        <begin position="66"/>
        <end position="90"/>
    </location>
</feature>
<keyword evidence="16" id="KW-1185">Reference proteome</keyword>
<evidence type="ECO:0000256" key="11">
    <source>
        <dbReference type="ARBA" id="ARBA00023201"/>
    </source>
</evidence>
<evidence type="ECO:0000256" key="8">
    <source>
        <dbReference type="ARBA" id="ARBA00023053"/>
    </source>
</evidence>
<dbReference type="PANTHER" id="PTHR48086:SF3">
    <property type="entry name" value="SODIUM_PROLINE SYMPORTER"/>
    <property type="match status" value="1"/>
</dbReference>
<dbReference type="RefSeq" id="WP_315725720.1">
    <property type="nucleotide sequence ID" value="NZ_JAVUPU010000004.1"/>
</dbReference>
<dbReference type="PROSITE" id="PS50283">
    <property type="entry name" value="NA_SOLUT_SYMP_3"/>
    <property type="match status" value="1"/>
</dbReference>
<keyword evidence="7 14" id="KW-1133">Transmembrane helix</keyword>
<evidence type="ECO:0000256" key="2">
    <source>
        <dbReference type="ARBA" id="ARBA00006434"/>
    </source>
</evidence>